<reference evidence="7" key="2">
    <citation type="submission" date="2010-01" db="EMBL/GenBank/DDBJ databases">
        <title>The complete genome of Conexibacter woesei DSM 14684.</title>
        <authorList>
            <consortium name="US DOE Joint Genome Institute (JGI-PGF)"/>
            <person name="Lucas S."/>
            <person name="Copeland A."/>
            <person name="Lapidus A."/>
            <person name="Glavina del Rio T."/>
            <person name="Dalin E."/>
            <person name="Tice H."/>
            <person name="Bruce D."/>
            <person name="Goodwin L."/>
            <person name="Pitluck S."/>
            <person name="Kyrpides N."/>
            <person name="Mavromatis K."/>
            <person name="Ivanova N."/>
            <person name="Mikhailova N."/>
            <person name="Chertkov O."/>
            <person name="Brettin T."/>
            <person name="Detter J.C."/>
            <person name="Han C."/>
            <person name="Larimer F."/>
            <person name="Land M."/>
            <person name="Hauser L."/>
            <person name="Markowitz V."/>
            <person name="Cheng J.-F."/>
            <person name="Hugenholtz P."/>
            <person name="Woyke T."/>
            <person name="Wu D."/>
            <person name="Pukall R."/>
            <person name="Steenblock K."/>
            <person name="Schneider S."/>
            <person name="Klenk H.-P."/>
            <person name="Eisen J.A."/>
        </authorList>
    </citation>
    <scope>NUCLEOTIDE SEQUENCE [LARGE SCALE GENOMIC DNA]</scope>
    <source>
        <strain evidence="7">DSM 14684 / CIP 108061 / JCM 11494 / NBRC 100937 / ID131577</strain>
    </source>
</reference>
<proteinExistence type="predicted"/>
<dbReference type="InterPro" id="IPR050097">
    <property type="entry name" value="Ferredoxin-NADP_redctase_2"/>
</dbReference>
<dbReference type="SUPFAM" id="SSF51206">
    <property type="entry name" value="cAMP-binding domain-like"/>
    <property type="match status" value="1"/>
</dbReference>
<name>D3F5D0_CONWI</name>
<comment type="catalytic activity">
    <reaction evidence="3">
        <text>[thioredoxin]-dithiol + NADP(+) = [thioredoxin]-disulfide + NADPH + H(+)</text>
        <dbReference type="Rhea" id="RHEA:20345"/>
        <dbReference type="Rhea" id="RHEA-COMP:10698"/>
        <dbReference type="Rhea" id="RHEA-COMP:10700"/>
        <dbReference type="ChEBI" id="CHEBI:15378"/>
        <dbReference type="ChEBI" id="CHEBI:29950"/>
        <dbReference type="ChEBI" id="CHEBI:50058"/>
        <dbReference type="ChEBI" id="CHEBI:57783"/>
        <dbReference type="ChEBI" id="CHEBI:58349"/>
        <dbReference type="EC" id="1.8.1.9"/>
    </reaction>
</comment>
<protein>
    <submittedName>
        <fullName evidence="6">Cyclic nucleotide-regulated FAD-dependent pyridine nucleotide-disulphide oxidoreductase</fullName>
    </submittedName>
</protein>
<dbReference type="Gene3D" id="3.50.50.60">
    <property type="entry name" value="FAD/NAD(P)-binding domain"/>
    <property type="match status" value="2"/>
</dbReference>
<dbReference type="PRINTS" id="PR00469">
    <property type="entry name" value="PNDRDTASEII"/>
</dbReference>
<evidence type="ECO:0000256" key="3">
    <source>
        <dbReference type="ARBA" id="ARBA00048132"/>
    </source>
</evidence>
<evidence type="ECO:0000256" key="2">
    <source>
        <dbReference type="ARBA" id="ARBA00023002"/>
    </source>
</evidence>
<dbReference type="OrthoDB" id="109585at2"/>
<reference evidence="6 7" key="1">
    <citation type="journal article" date="2010" name="Stand. Genomic Sci.">
        <title>Complete genome sequence of Conexibacter woesei type strain (ID131577).</title>
        <authorList>
            <person name="Pukall R."/>
            <person name="Lapidus A."/>
            <person name="Glavina Del Rio T."/>
            <person name="Copeland A."/>
            <person name="Tice H."/>
            <person name="Cheng J.-F."/>
            <person name="Lucas S."/>
            <person name="Chen F."/>
            <person name="Nolan M."/>
            <person name="Bruce D."/>
            <person name="Goodwin L."/>
            <person name="Pitluck S."/>
            <person name="Mavromatis K."/>
            <person name="Ivanova N."/>
            <person name="Ovchinnikova G."/>
            <person name="Pati A."/>
            <person name="Chen A."/>
            <person name="Palaniappan K."/>
            <person name="Land M."/>
            <person name="Hauser L."/>
            <person name="Chang Y.-J."/>
            <person name="Jeffries C.D."/>
            <person name="Chain P."/>
            <person name="Meincke L."/>
            <person name="Sims D."/>
            <person name="Brettin T."/>
            <person name="Detter J.C."/>
            <person name="Rohde M."/>
            <person name="Goeker M."/>
            <person name="Bristow J."/>
            <person name="Eisen J.A."/>
            <person name="Markowitz V."/>
            <person name="Kyrpides N.C."/>
            <person name="Klenk H.-P."/>
            <person name="Hugenholtz P."/>
        </authorList>
    </citation>
    <scope>NUCLEOTIDE SEQUENCE [LARGE SCALE GENOMIC DNA]</scope>
    <source>
        <strain evidence="7">DSM 14684 / CIP 108061 / JCM 11494 / NBRC 100937 / ID131577</strain>
    </source>
</reference>
<dbReference type="InterPro" id="IPR036188">
    <property type="entry name" value="FAD/NAD-bd_sf"/>
</dbReference>
<gene>
    <name evidence="6" type="ordered locus">Cwoe_2172</name>
</gene>
<dbReference type="InterPro" id="IPR014710">
    <property type="entry name" value="RmlC-like_jellyroll"/>
</dbReference>
<dbReference type="Pfam" id="PF07992">
    <property type="entry name" value="Pyr_redox_2"/>
    <property type="match status" value="1"/>
</dbReference>
<accession>D3F5D0</accession>
<dbReference type="GO" id="GO:0004791">
    <property type="term" value="F:thioredoxin-disulfide reductase (NADPH) activity"/>
    <property type="evidence" value="ECO:0007669"/>
    <property type="project" value="UniProtKB-EC"/>
</dbReference>
<dbReference type="InterPro" id="IPR000595">
    <property type="entry name" value="cNMP-bd_dom"/>
</dbReference>
<dbReference type="Gene3D" id="2.60.120.10">
    <property type="entry name" value="Jelly Rolls"/>
    <property type="match status" value="1"/>
</dbReference>
<dbReference type="PANTHER" id="PTHR48105">
    <property type="entry name" value="THIOREDOXIN REDUCTASE 1-RELATED-RELATED"/>
    <property type="match status" value="1"/>
</dbReference>
<evidence type="ECO:0000313" key="7">
    <source>
        <dbReference type="Proteomes" id="UP000008229"/>
    </source>
</evidence>
<keyword evidence="7" id="KW-1185">Reference proteome</keyword>
<dbReference type="PRINTS" id="PR00368">
    <property type="entry name" value="FADPNR"/>
</dbReference>
<feature type="domain" description="Cyclic nucleotide-binding" evidence="5">
    <location>
        <begin position="19"/>
        <end position="127"/>
    </location>
</feature>
<evidence type="ECO:0000256" key="4">
    <source>
        <dbReference type="SAM" id="MobiDB-lite"/>
    </source>
</evidence>
<dbReference type="STRING" id="469383.Cwoe_2172"/>
<sequence>MIADSASPRLSPEHAARLRRYGSPETLTAGQRLFGPGDASYDLFLVDEGEVHVIAPGIGAAPEEPIVRFGPDEIVGELSLLTREAPVLIGRVARGGHAHRVSGDGLRRLMVEDPELSDVLLRAFIARRARLSGSAARRTTTIVGPERAKGTLALRTYAARLALMHEWIDPDSVHGSALLRATGLRPEDLPAVILPMALLTNATPGDLAHALGLDAAAQLTETVDLVVVGAGPAGLAAAVYGASEGLDTVLLDRQGPGGQAAASARIENYLGFPSGLSGADLTGRAAVQALKFGARLSAPCTVTALDRSDRRLHMRLSDGTQIATRATIIATGARYRTLDLDRWDDYVGAGIYFAATELEARACAGAPVTVVGGANSAGQAALFLASKGCAVTLAIRGPEIGRSMSAYLIDRILADARIDVRTSTKVAELRGDERLREIRLGRDEPQPCAGLFCFIGAAPETGWLTGLATDDDGFLRTDAQLSPEDLGDAWQALRRLPLPFECSVPGVFAAGDVRSGSMKRVAAAVGEGASAVRSVHAAIGSEPR</sequence>
<dbReference type="eggNOG" id="COG0664">
    <property type="taxonomic scope" value="Bacteria"/>
</dbReference>
<keyword evidence="1" id="KW-0285">Flavoprotein</keyword>
<dbReference type="AlphaFoldDB" id="D3F5D0"/>
<evidence type="ECO:0000313" key="6">
    <source>
        <dbReference type="EMBL" id="ADB50597.1"/>
    </source>
</evidence>
<evidence type="ECO:0000259" key="5">
    <source>
        <dbReference type="PROSITE" id="PS50042"/>
    </source>
</evidence>
<dbReference type="InterPro" id="IPR018490">
    <property type="entry name" value="cNMP-bd_dom_sf"/>
</dbReference>
<dbReference type="InterPro" id="IPR023753">
    <property type="entry name" value="FAD/NAD-binding_dom"/>
</dbReference>
<keyword evidence="2" id="KW-0560">Oxidoreductase</keyword>
<dbReference type="KEGG" id="cwo:Cwoe_2172"/>
<dbReference type="HOGENOM" id="CLU_031864_5_8_11"/>
<dbReference type="eggNOG" id="COG0492">
    <property type="taxonomic scope" value="Bacteria"/>
</dbReference>
<dbReference type="EMBL" id="CP001854">
    <property type="protein sequence ID" value="ADB50597.1"/>
    <property type="molecule type" value="Genomic_DNA"/>
</dbReference>
<evidence type="ECO:0000256" key="1">
    <source>
        <dbReference type="ARBA" id="ARBA00022630"/>
    </source>
</evidence>
<dbReference type="CDD" id="cd00038">
    <property type="entry name" value="CAP_ED"/>
    <property type="match status" value="1"/>
</dbReference>
<feature type="region of interest" description="Disordered" evidence="4">
    <location>
        <begin position="1"/>
        <end position="22"/>
    </location>
</feature>
<dbReference type="PROSITE" id="PS50042">
    <property type="entry name" value="CNMP_BINDING_3"/>
    <property type="match status" value="1"/>
</dbReference>
<dbReference type="SUPFAM" id="SSF51905">
    <property type="entry name" value="FAD/NAD(P)-binding domain"/>
    <property type="match status" value="1"/>
</dbReference>
<dbReference type="RefSeq" id="WP_012933648.1">
    <property type="nucleotide sequence ID" value="NC_013739.1"/>
</dbReference>
<organism evidence="6 7">
    <name type="scientific">Conexibacter woesei (strain DSM 14684 / CCUG 47730 / CIP 108061 / JCM 11494 / NBRC 100937 / ID131577)</name>
    <dbReference type="NCBI Taxonomy" id="469383"/>
    <lineage>
        <taxon>Bacteria</taxon>
        <taxon>Bacillati</taxon>
        <taxon>Actinomycetota</taxon>
        <taxon>Thermoleophilia</taxon>
        <taxon>Solirubrobacterales</taxon>
        <taxon>Conexibacteraceae</taxon>
        <taxon>Conexibacter</taxon>
    </lineage>
</organism>
<dbReference type="Proteomes" id="UP000008229">
    <property type="component" value="Chromosome"/>
</dbReference>